<reference evidence="1 2" key="1">
    <citation type="journal article" date="2022" name="Hortic Res">
        <title>A haplotype resolved chromosomal level avocado genome allows analysis of novel avocado genes.</title>
        <authorList>
            <person name="Nath O."/>
            <person name="Fletcher S.J."/>
            <person name="Hayward A."/>
            <person name="Shaw L.M."/>
            <person name="Masouleh A.K."/>
            <person name="Furtado A."/>
            <person name="Henry R.J."/>
            <person name="Mitter N."/>
        </authorList>
    </citation>
    <scope>NUCLEOTIDE SEQUENCE [LARGE SCALE GENOMIC DNA]</scope>
    <source>
        <strain evidence="2">cv. Hass</strain>
    </source>
</reference>
<dbReference type="EMBL" id="CM056809">
    <property type="protein sequence ID" value="KAJ8651140.1"/>
    <property type="molecule type" value="Genomic_DNA"/>
</dbReference>
<accession>A0ACC2N082</accession>
<proteinExistence type="predicted"/>
<keyword evidence="2" id="KW-1185">Reference proteome</keyword>
<protein>
    <submittedName>
        <fullName evidence="1">Uncharacterized protein</fullName>
    </submittedName>
</protein>
<name>A0ACC2N082_PERAE</name>
<gene>
    <name evidence="1" type="ORF">MRB53_004163</name>
</gene>
<evidence type="ECO:0000313" key="2">
    <source>
        <dbReference type="Proteomes" id="UP001234297"/>
    </source>
</evidence>
<sequence length="85" mass="9246">MISVLAQERLLGAALGGIFMGVIVLEQRKGIYALISENQPQKKAGYELIPPLYANKPPSDFAHAWNKAVDRTLGPVIVALSSRGW</sequence>
<comment type="caution">
    <text evidence="1">The sequence shown here is derived from an EMBL/GenBank/DDBJ whole genome shotgun (WGS) entry which is preliminary data.</text>
</comment>
<dbReference type="Proteomes" id="UP001234297">
    <property type="component" value="Chromosome 1"/>
</dbReference>
<organism evidence="1 2">
    <name type="scientific">Persea americana</name>
    <name type="common">Avocado</name>
    <dbReference type="NCBI Taxonomy" id="3435"/>
    <lineage>
        <taxon>Eukaryota</taxon>
        <taxon>Viridiplantae</taxon>
        <taxon>Streptophyta</taxon>
        <taxon>Embryophyta</taxon>
        <taxon>Tracheophyta</taxon>
        <taxon>Spermatophyta</taxon>
        <taxon>Magnoliopsida</taxon>
        <taxon>Magnoliidae</taxon>
        <taxon>Laurales</taxon>
        <taxon>Lauraceae</taxon>
        <taxon>Persea</taxon>
    </lineage>
</organism>
<evidence type="ECO:0000313" key="1">
    <source>
        <dbReference type="EMBL" id="KAJ8651140.1"/>
    </source>
</evidence>